<dbReference type="WBParaSite" id="ALUE_0000474601-mRNA-1">
    <property type="protein sequence ID" value="ALUE_0000474601-mRNA-1"/>
    <property type="gene ID" value="ALUE_0000474601"/>
</dbReference>
<keyword evidence="2" id="KW-1133">Transmembrane helix</keyword>
<evidence type="ECO:0000313" key="3">
    <source>
        <dbReference type="Proteomes" id="UP000036681"/>
    </source>
</evidence>
<reference evidence="4" key="1">
    <citation type="submission" date="2023-03" db="UniProtKB">
        <authorList>
            <consortium name="WormBaseParasite"/>
        </authorList>
    </citation>
    <scope>IDENTIFICATION</scope>
</reference>
<keyword evidence="3" id="KW-1185">Reference proteome</keyword>
<proteinExistence type="predicted"/>
<feature type="compositionally biased region" description="Low complexity" evidence="1">
    <location>
        <begin position="217"/>
        <end position="236"/>
    </location>
</feature>
<protein>
    <submittedName>
        <fullName evidence="4">ZP domain-containing protein</fullName>
    </submittedName>
</protein>
<organism evidence="3 4">
    <name type="scientific">Ascaris lumbricoides</name>
    <name type="common">Giant roundworm</name>
    <dbReference type="NCBI Taxonomy" id="6252"/>
    <lineage>
        <taxon>Eukaryota</taxon>
        <taxon>Metazoa</taxon>
        <taxon>Ecdysozoa</taxon>
        <taxon>Nematoda</taxon>
        <taxon>Chromadorea</taxon>
        <taxon>Rhabditida</taxon>
        <taxon>Spirurina</taxon>
        <taxon>Ascaridomorpha</taxon>
        <taxon>Ascaridoidea</taxon>
        <taxon>Ascarididae</taxon>
        <taxon>Ascaris</taxon>
    </lineage>
</organism>
<feature type="transmembrane region" description="Helical" evidence="2">
    <location>
        <begin position="254"/>
        <end position="276"/>
    </location>
</feature>
<feature type="region of interest" description="Disordered" evidence="1">
    <location>
        <begin position="213"/>
        <end position="238"/>
    </location>
</feature>
<keyword evidence="2" id="KW-0812">Transmembrane</keyword>
<evidence type="ECO:0000313" key="4">
    <source>
        <dbReference type="WBParaSite" id="ALUE_0000474601-mRNA-1"/>
    </source>
</evidence>
<name>A0A9J2P4W7_ASCLU</name>
<evidence type="ECO:0000256" key="2">
    <source>
        <dbReference type="SAM" id="Phobius"/>
    </source>
</evidence>
<keyword evidence="2" id="KW-0472">Membrane</keyword>
<accession>A0A9J2P4W7</accession>
<dbReference type="Proteomes" id="UP000036681">
    <property type="component" value="Unplaced"/>
</dbReference>
<sequence>MEKEKYRICLDVDIPEQKVLKYSAPIMLGYTVGNAQQNLIAVLCQDNTFISLLDNNFTKQLISDEPNNEESCVYIKEPDFKMYFLPCDTTSQILCDRPYEKDYCGIEINCSDARTTLSLMRTTTIMKEVFTTHLKINQPTTKENMGGTTSVDQMHLSTAKNRTATVEKTTAEKTVKASWSRADGSHMGKDHSLLTISGFDAMTSDDNHKTQSFPLLTSTRPPTTSASPAGSSTTSAGERCPSGSVYLFGWCIPWWIFLIIALLLLFLLLCCLAWILHCCCKLLVYRW</sequence>
<evidence type="ECO:0000256" key="1">
    <source>
        <dbReference type="SAM" id="MobiDB-lite"/>
    </source>
</evidence>
<dbReference type="AlphaFoldDB" id="A0A9J2P4W7"/>